<evidence type="ECO:0000259" key="6">
    <source>
        <dbReference type="PROSITE" id="PS50850"/>
    </source>
</evidence>
<dbReference type="Pfam" id="PF07690">
    <property type="entry name" value="MFS_1"/>
    <property type="match status" value="1"/>
</dbReference>
<evidence type="ECO:0000256" key="5">
    <source>
        <dbReference type="SAM" id="Phobius"/>
    </source>
</evidence>
<dbReference type="InterPro" id="IPR020846">
    <property type="entry name" value="MFS_dom"/>
</dbReference>
<dbReference type="PANTHER" id="PTHR23501:SF154">
    <property type="entry name" value="MULTIDRUG-EFFLUX TRANSPORTER RV1634-RELATED"/>
    <property type="match status" value="1"/>
</dbReference>
<keyword evidence="3 5" id="KW-1133">Transmembrane helix</keyword>
<comment type="caution">
    <text evidence="7">The sequence shown here is derived from an EMBL/GenBank/DDBJ whole genome shotgun (WGS) entry which is preliminary data.</text>
</comment>
<protein>
    <submittedName>
        <fullName evidence="7">MFS transporter</fullName>
    </submittedName>
</protein>
<feature type="transmembrane region" description="Helical" evidence="5">
    <location>
        <begin position="274"/>
        <end position="298"/>
    </location>
</feature>
<dbReference type="Gene3D" id="1.20.1250.20">
    <property type="entry name" value="MFS general substrate transporter like domains"/>
    <property type="match status" value="2"/>
</dbReference>
<dbReference type="EMBL" id="NIVS01000011">
    <property type="protein sequence ID" value="OWQ55646.1"/>
    <property type="molecule type" value="Genomic_DNA"/>
</dbReference>
<dbReference type="InterPro" id="IPR036259">
    <property type="entry name" value="MFS_trans_sf"/>
</dbReference>
<dbReference type="SUPFAM" id="SSF103473">
    <property type="entry name" value="MFS general substrate transporter"/>
    <property type="match status" value="2"/>
</dbReference>
<evidence type="ECO:0000256" key="1">
    <source>
        <dbReference type="ARBA" id="ARBA00004141"/>
    </source>
</evidence>
<feature type="domain" description="Major facilitator superfamily (MFS) profile" evidence="6">
    <location>
        <begin position="30"/>
        <end position="457"/>
    </location>
</feature>
<feature type="transmembrane region" description="Helical" evidence="5">
    <location>
        <begin position="153"/>
        <end position="175"/>
    </location>
</feature>
<comment type="subcellular location">
    <subcellularLocation>
        <location evidence="1">Membrane</location>
        <topology evidence="1">Multi-pass membrane protein</topology>
    </subcellularLocation>
</comment>
<feature type="transmembrane region" description="Helical" evidence="5">
    <location>
        <begin position="434"/>
        <end position="454"/>
    </location>
</feature>
<feature type="transmembrane region" description="Helical" evidence="5">
    <location>
        <begin position="304"/>
        <end position="326"/>
    </location>
</feature>
<evidence type="ECO:0000256" key="2">
    <source>
        <dbReference type="ARBA" id="ARBA00022692"/>
    </source>
</evidence>
<evidence type="ECO:0000313" key="8">
    <source>
        <dbReference type="Proteomes" id="UP000198157"/>
    </source>
</evidence>
<feature type="transmembrane region" description="Helical" evidence="5">
    <location>
        <begin position="181"/>
        <end position="198"/>
    </location>
</feature>
<dbReference type="Proteomes" id="UP000198157">
    <property type="component" value="Unassembled WGS sequence"/>
</dbReference>
<feature type="transmembrane region" description="Helical" evidence="5">
    <location>
        <begin position="364"/>
        <end position="390"/>
    </location>
</feature>
<evidence type="ECO:0000256" key="3">
    <source>
        <dbReference type="ARBA" id="ARBA00022989"/>
    </source>
</evidence>
<dbReference type="PRINTS" id="PR01036">
    <property type="entry name" value="TCRTETB"/>
</dbReference>
<feature type="transmembrane region" description="Helical" evidence="5">
    <location>
        <begin position="241"/>
        <end position="262"/>
    </location>
</feature>
<dbReference type="InterPro" id="IPR011701">
    <property type="entry name" value="MFS"/>
</dbReference>
<evidence type="ECO:0000313" key="7">
    <source>
        <dbReference type="EMBL" id="OWQ55646.1"/>
    </source>
</evidence>
<dbReference type="OrthoDB" id="9807274at2"/>
<feature type="transmembrane region" description="Helical" evidence="5">
    <location>
        <begin position="96"/>
        <end position="114"/>
    </location>
</feature>
<dbReference type="AlphaFoldDB" id="A0A246HPU6"/>
<dbReference type="GO" id="GO:0005886">
    <property type="term" value="C:plasma membrane"/>
    <property type="evidence" value="ECO:0007669"/>
    <property type="project" value="TreeGrafter"/>
</dbReference>
<dbReference type="PANTHER" id="PTHR23501">
    <property type="entry name" value="MAJOR FACILITATOR SUPERFAMILY"/>
    <property type="match status" value="1"/>
</dbReference>
<keyword evidence="2 5" id="KW-0812">Transmembrane</keyword>
<proteinExistence type="predicted"/>
<name>A0A246HPU6_STEMA</name>
<accession>A0A246HPU6</accession>
<feature type="transmembrane region" description="Helical" evidence="5">
    <location>
        <begin position="218"/>
        <end position="235"/>
    </location>
</feature>
<keyword evidence="4 5" id="KW-0472">Membrane</keyword>
<organism evidence="7 8">
    <name type="scientific">Stenotrophomonas maltophilia</name>
    <name type="common">Pseudomonas maltophilia</name>
    <name type="synonym">Xanthomonas maltophilia</name>
    <dbReference type="NCBI Taxonomy" id="40324"/>
    <lineage>
        <taxon>Bacteria</taxon>
        <taxon>Pseudomonadati</taxon>
        <taxon>Pseudomonadota</taxon>
        <taxon>Gammaproteobacteria</taxon>
        <taxon>Lysobacterales</taxon>
        <taxon>Lysobacteraceae</taxon>
        <taxon>Stenotrophomonas</taxon>
        <taxon>Stenotrophomonas maltophilia group</taxon>
    </lineage>
</organism>
<evidence type="ECO:0000256" key="4">
    <source>
        <dbReference type="ARBA" id="ARBA00023136"/>
    </source>
</evidence>
<dbReference type="PROSITE" id="PS50850">
    <property type="entry name" value="MFS"/>
    <property type="match status" value="1"/>
</dbReference>
<sequence length="457" mass="47571">MSADASTPPATAPVEDAPIPSILSPAYRATTIGMVALVSLHGFEALAVAAAMPTVAHDLDGLRLYALAFGGTLATSVIGMTLSGRWSDLQGPARPLWLGLACFIAGLLVAGFAQHMPVLVLGRLMQGLGAGAISVALYVLVGRSFPEPMRPRVFAAFSAGWVVPSLIGPSISGLIVQHLGWRWVFLIVPLLAIPAALLLRPALRQVGTVTAGTRGRNVVPWAVGASFGALALYIGGQQQGWLAIALLAPALALLALCSWKLLPTGTLRLRRGLPSVIALRGIAASAFFGCEAFLPLLLQRERGLTPVVAGVALSLGALGWFSGSWLQGHQRRGWSRRQLLQAGALLMCVGILATSLAIQPGIPLWSAMVGWVLTGLGMGLIYPSLSVLTLSLSPPAQQGANTSALQLSEALGVATTLAVSGSLFALFLEGREALGYLLTFAIMLVLAMLSVVVARRI</sequence>
<feature type="transmembrane region" description="Helical" evidence="5">
    <location>
        <begin position="410"/>
        <end position="428"/>
    </location>
</feature>
<dbReference type="GO" id="GO:0022857">
    <property type="term" value="F:transmembrane transporter activity"/>
    <property type="evidence" value="ECO:0007669"/>
    <property type="project" value="InterPro"/>
</dbReference>
<feature type="transmembrane region" description="Helical" evidence="5">
    <location>
        <begin position="32"/>
        <end position="52"/>
    </location>
</feature>
<reference evidence="7 8" key="1">
    <citation type="submission" date="2017-06" db="EMBL/GenBank/DDBJ databases">
        <authorList>
            <person name="Kim H.J."/>
            <person name="Triplett B.A."/>
        </authorList>
    </citation>
    <scope>NUCLEOTIDE SEQUENCE [LARGE SCALE GENOMIC DNA]</scope>
    <source>
        <strain evidence="7 8">13146</strain>
    </source>
</reference>
<feature type="transmembrane region" description="Helical" evidence="5">
    <location>
        <begin position="338"/>
        <end position="358"/>
    </location>
</feature>
<feature type="transmembrane region" description="Helical" evidence="5">
    <location>
        <begin position="64"/>
        <end position="84"/>
    </location>
</feature>
<feature type="transmembrane region" description="Helical" evidence="5">
    <location>
        <begin position="120"/>
        <end position="141"/>
    </location>
</feature>
<gene>
    <name evidence="7" type="ORF">CEE60_04990</name>
</gene>